<keyword evidence="1" id="KW-1133">Transmembrane helix</keyword>
<reference evidence="2 3" key="1">
    <citation type="submission" date="2018-11" db="EMBL/GenBank/DDBJ databases">
        <title>Rufibacter latericius sp. nov., isolated from water in Baiyang Lake.</title>
        <authorList>
            <person name="Yang Y."/>
        </authorList>
    </citation>
    <scope>NUCLEOTIDE SEQUENCE [LARGE SCALE GENOMIC DNA]</scope>
    <source>
        <strain evidence="2 3">R-22-1c-1</strain>
    </source>
</reference>
<keyword evidence="1" id="KW-0812">Transmembrane</keyword>
<protein>
    <submittedName>
        <fullName evidence="2">DUF4133 domain-containing protein</fullName>
    </submittedName>
</protein>
<name>A0A3M9MEW9_9BACT</name>
<sequence>MASYHINKGINKPVEFKGLKAQYLVYFAAGLLGIFLAFTILYILGVNLYGCTAVAIGATSLLFHFVFKWNRVYGEHGFMKNAAARRRPNYLINQGKFLRVLRYKKKR</sequence>
<keyword evidence="1" id="KW-0472">Membrane</keyword>
<dbReference type="Proteomes" id="UP000272117">
    <property type="component" value="Unassembled WGS sequence"/>
</dbReference>
<dbReference type="AlphaFoldDB" id="A0A3M9MEW9"/>
<dbReference type="RefSeq" id="WP_123128197.1">
    <property type="nucleotide sequence ID" value="NZ_RJJD01000013.1"/>
</dbReference>
<organism evidence="2 3">
    <name type="scientific">Rufibacter latericius</name>
    <dbReference type="NCBI Taxonomy" id="2487040"/>
    <lineage>
        <taxon>Bacteria</taxon>
        <taxon>Pseudomonadati</taxon>
        <taxon>Bacteroidota</taxon>
        <taxon>Cytophagia</taxon>
        <taxon>Cytophagales</taxon>
        <taxon>Hymenobacteraceae</taxon>
        <taxon>Rufibacter</taxon>
    </lineage>
</organism>
<feature type="transmembrane region" description="Helical" evidence="1">
    <location>
        <begin position="21"/>
        <end position="41"/>
    </location>
</feature>
<feature type="transmembrane region" description="Helical" evidence="1">
    <location>
        <begin position="47"/>
        <end position="67"/>
    </location>
</feature>
<keyword evidence="3" id="KW-1185">Reference proteome</keyword>
<comment type="caution">
    <text evidence="2">The sequence shown here is derived from an EMBL/GenBank/DDBJ whole genome shotgun (WGS) entry which is preliminary data.</text>
</comment>
<accession>A0A3M9MEW9</accession>
<dbReference type="OrthoDB" id="1273979at2"/>
<gene>
    <name evidence="2" type="ORF">EFB08_17195</name>
</gene>
<evidence type="ECO:0000313" key="3">
    <source>
        <dbReference type="Proteomes" id="UP000272117"/>
    </source>
</evidence>
<dbReference type="Pfam" id="PF13571">
    <property type="entry name" value="DUF4133"/>
    <property type="match status" value="1"/>
</dbReference>
<dbReference type="EMBL" id="RJJD01000013">
    <property type="protein sequence ID" value="RNI24110.1"/>
    <property type="molecule type" value="Genomic_DNA"/>
</dbReference>
<evidence type="ECO:0000313" key="2">
    <source>
        <dbReference type="EMBL" id="RNI24110.1"/>
    </source>
</evidence>
<dbReference type="InterPro" id="IPR025407">
    <property type="entry name" value="DUF4133"/>
</dbReference>
<proteinExistence type="predicted"/>
<evidence type="ECO:0000256" key="1">
    <source>
        <dbReference type="SAM" id="Phobius"/>
    </source>
</evidence>